<accession>L8JDR1</accession>
<evidence type="ECO:0000313" key="5">
    <source>
        <dbReference type="Proteomes" id="UP000011134"/>
    </source>
</evidence>
<sequence length="166" mass="17191">MKGQKGFTLIELMIVVAIIGVLSAFAMPAYQNYTKRAHATEMLNATTAVKTAVGVCLLTGNINVSGSSKTIDCSSGKNGVPTKQTFEKGNGDAFVVSSDVTATINDKGVVTVTTGKFVKASVPNGKTKGPLPKNAVVKVTPESDANGVIWTVSCSGDDQSNFCPKS</sequence>
<dbReference type="Pfam" id="PF07963">
    <property type="entry name" value="N_methyl"/>
    <property type="match status" value="1"/>
</dbReference>
<reference evidence="4 5" key="1">
    <citation type="submission" date="2012-12" db="EMBL/GenBank/DDBJ databases">
        <title>Genome Assembly of Photobacterium sp. AK15.</title>
        <authorList>
            <person name="Khatri I."/>
            <person name="Vaidya B."/>
            <person name="Srinivas T.N.R."/>
            <person name="Subramanian S."/>
            <person name="Pinnaka A."/>
        </authorList>
    </citation>
    <scope>NUCLEOTIDE SEQUENCE [LARGE SCALE GENOMIC DNA]</scope>
    <source>
        <strain evidence="4 5">AK15</strain>
    </source>
</reference>
<keyword evidence="3" id="KW-1133">Transmembrane helix</keyword>
<evidence type="ECO:0000256" key="2">
    <source>
        <dbReference type="ARBA" id="ARBA00022481"/>
    </source>
</evidence>
<protein>
    <submittedName>
        <fullName evidence="4">Type IV pilin PilA</fullName>
    </submittedName>
</protein>
<gene>
    <name evidence="4" type="ORF">C942_04833</name>
</gene>
<comment type="caution">
    <text evidence="4">The sequence shown here is derived from an EMBL/GenBank/DDBJ whole genome shotgun (WGS) entry which is preliminary data.</text>
</comment>
<dbReference type="InterPro" id="IPR045584">
    <property type="entry name" value="Pilin-like"/>
</dbReference>
<proteinExistence type="inferred from homology"/>
<dbReference type="NCBIfam" id="TIGR02532">
    <property type="entry name" value="IV_pilin_GFxxxE"/>
    <property type="match status" value="1"/>
</dbReference>
<dbReference type="PANTHER" id="PTHR30093:SF34">
    <property type="entry name" value="PREPILIN PEPTIDASE-DEPENDENT PROTEIN D"/>
    <property type="match status" value="1"/>
</dbReference>
<dbReference type="GO" id="GO:0043107">
    <property type="term" value="P:type IV pilus-dependent motility"/>
    <property type="evidence" value="ECO:0007669"/>
    <property type="project" value="TreeGrafter"/>
</dbReference>
<keyword evidence="3" id="KW-0812">Transmembrane</keyword>
<organism evidence="4 5">
    <name type="scientific">Photobacterium marinum</name>
    <dbReference type="NCBI Taxonomy" id="1056511"/>
    <lineage>
        <taxon>Bacteria</taxon>
        <taxon>Pseudomonadati</taxon>
        <taxon>Pseudomonadota</taxon>
        <taxon>Gammaproteobacteria</taxon>
        <taxon>Vibrionales</taxon>
        <taxon>Vibrionaceae</taxon>
        <taxon>Photobacterium</taxon>
    </lineage>
</organism>
<dbReference type="Proteomes" id="UP000011134">
    <property type="component" value="Unassembled WGS sequence"/>
</dbReference>
<dbReference type="Gene3D" id="3.30.700.10">
    <property type="entry name" value="Glycoprotein, Type 4 Pilin"/>
    <property type="match status" value="1"/>
</dbReference>
<dbReference type="SUPFAM" id="SSF54523">
    <property type="entry name" value="Pili subunits"/>
    <property type="match status" value="1"/>
</dbReference>
<evidence type="ECO:0000256" key="3">
    <source>
        <dbReference type="SAM" id="Phobius"/>
    </source>
</evidence>
<keyword evidence="5" id="KW-1185">Reference proteome</keyword>
<comment type="similarity">
    <text evidence="1">Belongs to the N-Me-Phe pilin family.</text>
</comment>
<dbReference type="GO" id="GO:0044096">
    <property type="term" value="C:type IV pilus"/>
    <property type="evidence" value="ECO:0007669"/>
    <property type="project" value="TreeGrafter"/>
</dbReference>
<keyword evidence="3" id="KW-0472">Membrane</keyword>
<dbReference type="PROSITE" id="PS00409">
    <property type="entry name" value="PROKAR_NTER_METHYL"/>
    <property type="match status" value="1"/>
</dbReference>
<evidence type="ECO:0000256" key="1">
    <source>
        <dbReference type="ARBA" id="ARBA00005233"/>
    </source>
</evidence>
<feature type="transmembrane region" description="Helical" evidence="3">
    <location>
        <begin position="12"/>
        <end position="30"/>
    </location>
</feature>
<dbReference type="EMBL" id="AMZO01000007">
    <property type="protein sequence ID" value="ELR66398.1"/>
    <property type="molecule type" value="Genomic_DNA"/>
</dbReference>
<dbReference type="AlphaFoldDB" id="L8JDR1"/>
<keyword evidence="2" id="KW-0488">Methylation</keyword>
<dbReference type="PATRIC" id="fig|1056511.3.peg.1654"/>
<dbReference type="PANTHER" id="PTHR30093">
    <property type="entry name" value="GENERAL SECRETION PATHWAY PROTEIN G"/>
    <property type="match status" value="1"/>
</dbReference>
<dbReference type="RefSeq" id="WP_007464438.1">
    <property type="nucleotide sequence ID" value="NZ_AMZO01000007.1"/>
</dbReference>
<name>L8JDR1_9GAMM</name>
<dbReference type="InterPro" id="IPR012902">
    <property type="entry name" value="N_methyl_site"/>
</dbReference>
<dbReference type="OrthoDB" id="5918848at2"/>
<evidence type="ECO:0000313" key="4">
    <source>
        <dbReference type="EMBL" id="ELR66398.1"/>
    </source>
</evidence>